<accession>A0A9D1CIZ7</accession>
<feature type="chain" id="PRO_5039566358" evidence="1">
    <location>
        <begin position="24"/>
        <end position="523"/>
    </location>
</feature>
<dbReference type="AlphaFoldDB" id="A0A9D1CIZ7"/>
<evidence type="ECO:0000256" key="1">
    <source>
        <dbReference type="SAM" id="SignalP"/>
    </source>
</evidence>
<gene>
    <name evidence="2" type="ORF">IAA66_01080</name>
</gene>
<dbReference type="Proteomes" id="UP000886819">
    <property type="component" value="Unassembled WGS sequence"/>
</dbReference>
<reference evidence="2" key="1">
    <citation type="submission" date="2020-10" db="EMBL/GenBank/DDBJ databases">
        <authorList>
            <person name="Gilroy R."/>
        </authorList>
    </citation>
    <scope>NUCLEOTIDE SEQUENCE</scope>
    <source>
        <strain evidence="2">ChiHile30-977</strain>
    </source>
</reference>
<name>A0A9D1CIZ7_9FIRM</name>
<reference evidence="2" key="2">
    <citation type="journal article" date="2021" name="PeerJ">
        <title>Extensive microbial diversity within the chicken gut microbiome revealed by metagenomics and culture.</title>
        <authorList>
            <person name="Gilroy R."/>
            <person name="Ravi A."/>
            <person name="Getino M."/>
            <person name="Pursley I."/>
            <person name="Horton D.L."/>
            <person name="Alikhan N.F."/>
            <person name="Baker D."/>
            <person name="Gharbi K."/>
            <person name="Hall N."/>
            <person name="Watson M."/>
            <person name="Adriaenssens E.M."/>
            <person name="Foster-Nyarko E."/>
            <person name="Jarju S."/>
            <person name="Secka A."/>
            <person name="Antonio M."/>
            <person name="Oren A."/>
            <person name="Chaudhuri R.R."/>
            <person name="La Ragione R."/>
            <person name="Hildebrand F."/>
            <person name="Pallen M.J."/>
        </authorList>
    </citation>
    <scope>NUCLEOTIDE SEQUENCE</scope>
    <source>
        <strain evidence="2">ChiHile30-977</strain>
    </source>
</reference>
<protein>
    <submittedName>
        <fullName evidence="2">Uncharacterized protein</fullName>
    </submittedName>
</protein>
<feature type="signal peptide" evidence="1">
    <location>
        <begin position="1"/>
        <end position="23"/>
    </location>
</feature>
<dbReference type="EMBL" id="DVFI01000013">
    <property type="protein sequence ID" value="HIQ62164.1"/>
    <property type="molecule type" value="Genomic_DNA"/>
</dbReference>
<proteinExistence type="predicted"/>
<keyword evidence="1" id="KW-0732">Signal</keyword>
<organism evidence="2 3">
    <name type="scientific">Candidatus Avichristensenella intestinipullorum</name>
    <dbReference type="NCBI Taxonomy" id="2840693"/>
    <lineage>
        <taxon>Bacteria</taxon>
        <taxon>Bacillati</taxon>
        <taxon>Bacillota</taxon>
        <taxon>Clostridia</taxon>
        <taxon>Candidatus Avichristensenella</taxon>
    </lineage>
</organism>
<evidence type="ECO:0000313" key="2">
    <source>
        <dbReference type="EMBL" id="HIQ62164.1"/>
    </source>
</evidence>
<evidence type="ECO:0000313" key="3">
    <source>
        <dbReference type="Proteomes" id="UP000886819"/>
    </source>
</evidence>
<comment type="caution">
    <text evidence="2">The sequence shown here is derived from an EMBL/GenBank/DDBJ whole genome shotgun (WGS) entry which is preliminary data.</text>
</comment>
<sequence length="523" mass="55924">MKKWTMLLALLLATVFCFPGALAEQEAVESTGDNGGGQLVSHVYEPGDIASGLLAQAFGQEHGTMIVAEVRGEGIPLEAEMPDLVLRLGVAFSQGARLELGLRESQENVGFDIALDADAQGLAIASDLLPDERYTMNWETLLGMNLEEMTAGLLGTLEMQTAQTAAAISALEPLMEPYVAIVDEFMQELSVKEFYDVPEEYGFPAVAYEIYITCTHAQAAELLTRLADQLEGDGQLAPVLDVMLASQGLGSAAIVEMMRGAAGSLAQSEGHFVLGAGTNYDAAAEPWYVIVTNTQEDGATDEWYLSFEPYAEENTPYFFDLGYSQTLVDGSLGDGMQLIVGILSIPDTALTGWGVQLTVSEGETDTGLLRIRALKRPTTTEEGLPGYGGEVYIGVGNPEIVMEYEHEMNAFMTPDGGEAFTLEGTLCPDAAQSADTYAFTLEAGVEPGPDGLQGRGRLMIGTEDMPELTGLSFELHEAEPLQLGGTDVALESLSEEQLSALIERFTTALSGCLEAMPVRQTAE</sequence>